<dbReference type="EMBL" id="WPOC01000003">
    <property type="protein sequence ID" value="MVN14287.1"/>
    <property type="molecule type" value="Genomic_DNA"/>
</dbReference>
<feature type="transmembrane region" description="Helical" evidence="6">
    <location>
        <begin position="58"/>
        <end position="81"/>
    </location>
</feature>
<dbReference type="Proteomes" id="UP000468327">
    <property type="component" value="Unassembled WGS sequence"/>
</dbReference>
<keyword evidence="5 6" id="KW-0472">Membrane</keyword>
<feature type="transmembrane region" description="Helical" evidence="6">
    <location>
        <begin position="173"/>
        <end position="194"/>
    </location>
</feature>
<evidence type="ECO:0000313" key="9">
    <source>
        <dbReference type="Proteomes" id="UP000468327"/>
    </source>
</evidence>
<dbReference type="GO" id="GO:0005886">
    <property type="term" value="C:plasma membrane"/>
    <property type="evidence" value="ECO:0007669"/>
    <property type="project" value="UniProtKB-SubCell"/>
</dbReference>
<feature type="transmembrane region" description="Helical" evidence="6">
    <location>
        <begin position="362"/>
        <end position="382"/>
    </location>
</feature>
<dbReference type="GO" id="GO:0022857">
    <property type="term" value="F:transmembrane transporter activity"/>
    <property type="evidence" value="ECO:0007669"/>
    <property type="project" value="InterPro"/>
</dbReference>
<keyword evidence="3 6" id="KW-0812">Transmembrane</keyword>
<keyword evidence="4 6" id="KW-1133">Transmembrane helix</keyword>
<dbReference type="AlphaFoldDB" id="A0A6N8IET2"/>
<dbReference type="SUPFAM" id="SSF103473">
    <property type="entry name" value="MFS general substrate transporter"/>
    <property type="match status" value="1"/>
</dbReference>
<keyword evidence="9" id="KW-1185">Reference proteome</keyword>
<accession>A0A6N8IET2</accession>
<sequence>MGGDAGRARKKGAYRSPVRVGTVLLVAGVAVAMIQYKVPTILGSLMALFAMDAEAASWLMSIFTLASVFAALPSGLLARWFGAKNMMVAALGIAVIGSCIGLAAGSSAALVASRAVEGVALTILTTCGPLVVRACVDPGKVGTAMGIWGVWGCVGSTAAAVVTPTVFEAMGFAGVWTVFAVGAVLAAVLVLAAIRMPRARTAAEEAKAAESGAASGRSRGRAARGLWWMLLTRDILLFLGGFAMFNVCLLAVLSFVPTILQMQGIDPTWSGFVSTAPMLLSVASSPLFGAISDRRGRCKALLVAASAVMGPCTFLLYTDMGALMWIAVAVMGLVGMGGVGLFLSGFVGLVPRPELASVGMGLMVTVQGVGQFLGTFLVQMLLGPALDHWFLAGGVLMGLGLAGTILLALCRMR</sequence>
<evidence type="ECO:0000259" key="7">
    <source>
        <dbReference type="PROSITE" id="PS50850"/>
    </source>
</evidence>
<dbReference type="InterPro" id="IPR036259">
    <property type="entry name" value="MFS_trans_sf"/>
</dbReference>
<dbReference type="InterPro" id="IPR050189">
    <property type="entry name" value="MFS_Efflux_Transporters"/>
</dbReference>
<dbReference type="PANTHER" id="PTHR43124:SF3">
    <property type="entry name" value="CHLORAMPHENICOL EFFLUX PUMP RV0191"/>
    <property type="match status" value="1"/>
</dbReference>
<evidence type="ECO:0000256" key="6">
    <source>
        <dbReference type="SAM" id="Phobius"/>
    </source>
</evidence>
<feature type="domain" description="Major facilitator superfamily (MFS) profile" evidence="7">
    <location>
        <begin position="16"/>
        <end position="412"/>
    </location>
</feature>
<evidence type="ECO:0000256" key="1">
    <source>
        <dbReference type="ARBA" id="ARBA00004651"/>
    </source>
</evidence>
<evidence type="ECO:0000256" key="2">
    <source>
        <dbReference type="ARBA" id="ARBA00022475"/>
    </source>
</evidence>
<organism evidence="8 9">
    <name type="scientific">Gordonibacter urolithinfaciens</name>
    <dbReference type="NCBI Taxonomy" id="1335613"/>
    <lineage>
        <taxon>Bacteria</taxon>
        <taxon>Bacillati</taxon>
        <taxon>Actinomycetota</taxon>
        <taxon>Coriobacteriia</taxon>
        <taxon>Eggerthellales</taxon>
        <taxon>Eggerthellaceae</taxon>
        <taxon>Gordonibacter</taxon>
    </lineage>
</organism>
<dbReference type="PANTHER" id="PTHR43124">
    <property type="entry name" value="PURINE EFFLUX PUMP PBUE"/>
    <property type="match status" value="1"/>
</dbReference>
<feature type="transmembrane region" description="Helical" evidence="6">
    <location>
        <begin position="388"/>
        <end position="410"/>
    </location>
</feature>
<comment type="caution">
    <text evidence="8">The sequence shown here is derived from an EMBL/GenBank/DDBJ whole genome shotgun (WGS) entry which is preliminary data.</text>
</comment>
<keyword evidence="2" id="KW-1003">Cell membrane</keyword>
<proteinExistence type="predicted"/>
<dbReference type="GeneID" id="97353433"/>
<feature type="transmembrane region" description="Helical" evidence="6">
    <location>
        <begin position="235"/>
        <end position="256"/>
    </location>
</feature>
<evidence type="ECO:0000256" key="5">
    <source>
        <dbReference type="ARBA" id="ARBA00023136"/>
    </source>
</evidence>
<dbReference type="Pfam" id="PF07690">
    <property type="entry name" value="MFS_1"/>
    <property type="match status" value="1"/>
</dbReference>
<feature type="transmembrane region" description="Helical" evidence="6">
    <location>
        <begin position="118"/>
        <end position="136"/>
    </location>
</feature>
<comment type="subcellular location">
    <subcellularLocation>
        <location evidence="1">Cell membrane</location>
        <topology evidence="1">Multi-pass membrane protein</topology>
    </subcellularLocation>
</comment>
<evidence type="ECO:0000256" key="3">
    <source>
        <dbReference type="ARBA" id="ARBA00022692"/>
    </source>
</evidence>
<feature type="transmembrane region" description="Helical" evidence="6">
    <location>
        <begin position="88"/>
        <end position="112"/>
    </location>
</feature>
<name>A0A6N8IET2_9ACTN</name>
<gene>
    <name evidence="8" type="ORF">GO738_02790</name>
</gene>
<evidence type="ECO:0000313" key="8">
    <source>
        <dbReference type="EMBL" id="MVN14287.1"/>
    </source>
</evidence>
<dbReference type="InterPro" id="IPR020846">
    <property type="entry name" value="MFS_dom"/>
</dbReference>
<dbReference type="PROSITE" id="PS50850">
    <property type="entry name" value="MFS"/>
    <property type="match status" value="1"/>
</dbReference>
<feature type="transmembrane region" description="Helical" evidence="6">
    <location>
        <begin position="323"/>
        <end position="350"/>
    </location>
</feature>
<reference evidence="8 9" key="1">
    <citation type="submission" date="2019-11" db="EMBL/GenBank/DDBJ databases">
        <title>Whole genome shotgun sequencing (WGS) data from Adlercreutzia equolifaciens ResAG-91, Eggerthella lenta MRI-F36, MRI-F37, MRI-F40, ResAG-49, ResAG-88, ResAG-121, ResAG-145, and Gordonibacter sp. ResAG-5, ResAG-26, ResAG-43, ResAG-50, ResAG-59.</title>
        <authorList>
            <person name="Stoll D.A."/>
            <person name="Danylec N."/>
            <person name="Franz C.M.A.P."/>
            <person name="Huch M."/>
        </authorList>
    </citation>
    <scope>NUCLEOTIDE SEQUENCE [LARGE SCALE GENOMIC DNA]</scope>
    <source>
        <strain evidence="8 9">ResAG-59</strain>
    </source>
</reference>
<dbReference type="RefSeq" id="WP_087191820.1">
    <property type="nucleotide sequence ID" value="NZ_BAABZN010000001.1"/>
</dbReference>
<feature type="transmembrane region" description="Helical" evidence="6">
    <location>
        <begin position="300"/>
        <end position="317"/>
    </location>
</feature>
<feature type="transmembrane region" description="Helical" evidence="6">
    <location>
        <begin position="20"/>
        <end position="38"/>
    </location>
</feature>
<dbReference type="Gene3D" id="1.20.1250.20">
    <property type="entry name" value="MFS general substrate transporter like domains"/>
    <property type="match status" value="2"/>
</dbReference>
<feature type="transmembrane region" description="Helical" evidence="6">
    <location>
        <begin position="148"/>
        <end position="167"/>
    </location>
</feature>
<dbReference type="InterPro" id="IPR011701">
    <property type="entry name" value="MFS"/>
</dbReference>
<feature type="transmembrane region" description="Helical" evidence="6">
    <location>
        <begin position="268"/>
        <end position="288"/>
    </location>
</feature>
<evidence type="ECO:0000256" key="4">
    <source>
        <dbReference type="ARBA" id="ARBA00022989"/>
    </source>
</evidence>
<protein>
    <submittedName>
        <fullName evidence="8">MFS transporter</fullName>
    </submittedName>
</protein>